<dbReference type="Proteomes" id="UP001631949">
    <property type="component" value="Unassembled WGS sequence"/>
</dbReference>
<keyword evidence="1" id="KW-0812">Transmembrane</keyword>
<dbReference type="Pfam" id="PF02517">
    <property type="entry name" value="Rce1-like"/>
    <property type="match status" value="1"/>
</dbReference>
<evidence type="ECO:0000313" key="4">
    <source>
        <dbReference type="Proteomes" id="UP001631949"/>
    </source>
</evidence>
<proteinExistence type="predicted"/>
<dbReference type="PANTHER" id="PTHR36435">
    <property type="entry name" value="SLR1288 PROTEIN"/>
    <property type="match status" value="1"/>
</dbReference>
<dbReference type="RefSeq" id="WP_408977147.1">
    <property type="nucleotide sequence ID" value="NZ_JBJUVG010000004.1"/>
</dbReference>
<evidence type="ECO:0000313" key="3">
    <source>
        <dbReference type="EMBL" id="MFM9413528.1"/>
    </source>
</evidence>
<sequence>MDKKLSGKWIEALCILALTYVLVFALAVILAGPLGLADTPLFLITTFIQQGILLGLVAFMLRRSGRHWADIGLRPISARSAMRSIAAGGLILIVMAGFIQVINLFLPEGLPAQNVEVFFHMASPKVAFAISFLLMVVAAPLVEEIFFRGYLYQAFAARLSPQAAMLVTSLIFGLVHGDIYRLLPLAVGGYFLNLVAVREKTILASMFAHATWNAIMLLVAFGSLS</sequence>
<protein>
    <submittedName>
        <fullName evidence="3">Lysostaphin resistance A-like protein</fullName>
    </submittedName>
</protein>
<feature type="transmembrane region" description="Helical" evidence="1">
    <location>
        <begin position="12"/>
        <end position="35"/>
    </location>
</feature>
<accession>A0ABW9GY97</accession>
<dbReference type="PANTHER" id="PTHR36435:SF1">
    <property type="entry name" value="CAAX AMINO TERMINAL PROTEASE FAMILY PROTEIN"/>
    <property type="match status" value="1"/>
</dbReference>
<evidence type="ECO:0000259" key="2">
    <source>
        <dbReference type="Pfam" id="PF02517"/>
    </source>
</evidence>
<evidence type="ECO:0000256" key="1">
    <source>
        <dbReference type="SAM" id="Phobius"/>
    </source>
</evidence>
<dbReference type="InterPro" id="IPR003675">
    <property type="entry name" value="Rce1/LyrA-like_dom"/>
</dbReference>
<feature type="transmembrane region" description="Helical" evidence="1">
    <location>
        <begin position="202"/>
        <end position="224"/>
    </location>
</feature>
<keyword evidence="1" id="KW-0472">Membrane</keyword>
<feature type="transmembrane region" description="Helical" evidence="1">
    <location>
        <begin position="41"/>
        <end position="61"/>
    </location>
</feature>
<reference evidence="3 4" key="1">
    <citation type="journal article" date="2016" name="Int. J. Syst. Evol. Microbiol.">
        <title>Peptococcus simiae sp. nov., isolated from rhesus macaque faeces and emended description of the genus Peptococcus.</title>
        <authorList>
            <person name="Shkoporov A.N."/>
            <person name="Efimov B.A."/>
            <person name="Kondova I."/>
            <person name="Ouwerling B."/>
            <person name="Chaplin A.V."/>
            <person name="Shcherbakova V.A."/>
            <person name="Langermans J.A.M."/>
        </authorList>
    </citation>
    <scope>NUCLEOTIDE SEQUENCE [LARGE SCALE GENOMIC DNA]</scope>
    <source>
        <strain evidence="3 4">M108</strain>
    </source>
</reference>
<feature type="transmembrane region" description="Helical" evidence="1">
    <location>
        <begin position="126"/>
        <end position="151"/>
    </location>
</feature>
<dbReference type="InterPro" id="IPR052710">
    <property type="entry name" value="CAAX_protease"/>
</dbReference>
<keyword evidence="4" id="KW-1185">Reference proteome</keyword>
<feature type="transmembrane region" description="Helical" evidence="1">
    <location>
        <begin position="82"/>
        <end position="106"/>
    </location>
</feature>
<feature type="domain" description="CAAX prenyl protease 2/Lysostaphin resistance protein A-like" evidence="2">
    <location>
        <begin position="128"/>
        <end position="215"/>
    </location>
</feature>
<organism evidence="3 4">
    <name type="scientific">Peptococcus simiae</name>
    <dbReference type="NCBI Taxonomy" id="1643805"/>
    <lineage>
        <taxon>Bacteria</taxon>
        <taxon>Bacillati</taxon>
        <taxon>Bacillota</taxon>
        <taxon>Clostridia</taxon>
        <taxon>Eubacteriales</taxon>
        <taxon>Peptococcaceae</taxon>
        <taxon>Peptococcus</taxon>
    </lineage>
</organism>
<keyword evidence="1" id="KW-1133">Transmembrane helix</keyword>
<dbReference type="EMBL" id="JBJUVG010000004">
    <property type="protein sequence ID" value="MFM9413528.1"/>
    <property type="molecule type" value="Genomic_DNA"/>
</dbReference>
<feature type="transmembrane region" description="Helical" evidence="1">
    <location>
        <begin position="163"/>
        <end position="182"/>
    </location>
</feature>
<name>A0ABW9GY97_9FIRM</name>
<comment type="caution">
    <text evidence="3">The sequence shown here is derived from an EMBL/GenBank/DDBJ whole genome shotgun (WGS) entry which is preliminary data.</text>
</comment>
<gene>
    <name evidence="3" type="ORF">ACKQTC_04015</name>
</gene>